<evidence type="ECO:0000256" key="4">
    <source>
        <dbReference type="ARBA" id="ARBA00022989"/>
    </source>
</evidence>
<dbReference type="EnsemblMetazoa" id="ACUA025717-RA">
    <property type="protein sequence ID" value="ACUA025717-PA"/>
    <property type="gene ID" value="ACUA025717"/>
</dbReference>
<name>A0A182MT78_9DIPT</name>
<keyword evidence="6" id="KW-0675">Receptor</keyword>
<evidence type="ECO:0000256" key="5">
    <source>
        <dbReference type="ARBA" id="ARBA00023136"/>
    </source>
</evidence>
<dbReference type="VEuPathDB" id="VectorBase:ACUA025717"/>
<keyword evidence="2" id="KW-1003">Cell membrane</keyword>
<keyword evidence="10" id="KW-1185">Reference proteome</keyword>
<proteinExistence type="predicted"/>
<comment type="subcellular location">
    <subcellularLocation>
        <location evidence="1">Cell membrane</location>
        <topology evidence="1">Multi-pass membrane protein</topology>
    </subcellularLocation>
</comment>
<dbReference type="PANTHER" id="PTHR42643">
    <property type="entry name" value="IONOTROPIC RECEPTOR 20A-RELATED"/>
    <property type="match status" value="1"/>
</dbReference>
<evidence type="ECO:0000256" key="6">
    <source>
        <dbReference type="ARBA" id="ARBA00023170"/>
    </source>
</evidence>
<evidence type="ECO:0000256" key="8">
    <source>
        <dbReference type="SAM" id="Phobius"/>
    </source>
</evidence>
<evidence type="ECO:0000256" key="3">
    <source>
        <dbReference type="ARBA" id="ARBA00022692"/>
    </source>
</evidence>
<feature type="transmembrane region" description="Helical" evidence="8">
    <location>
        <begin position="286"/>
        <end position="305"/>
    </location>
</feature>
<evidence type="ECO:0000256" key="7">
    <source>
        <dbReference type="ARBA" id="ARBA00023180"/>
    </source>
</evidence>
<sequence length="494" mass="57457">MREAAKPTPNAQTTTRRSVEQLGIYIKQSANCDWGAKYLFYLPSVDAQQLANFTAIATLLTGQRLYNNLFAINHEHLITYNVLNSSTRQHNRIEAAVNALFQDKFLQMHRYYLEDVIDHDIYPFHFVIYGKMKIFTREAHFITMLADRLNISMVEREDHLNFVLKDQFQQRLKDNSIIATFGHTLGDFRRIYTNDMEGICALTPAASMLSIIDDFIDPFDVYIWILWFVCSELTALAWTIVMWADSSEPRTMPDLFRHYAGLHFVLLQCCVLAPPELKKLRFIQQLLMFCYILAVFNIVTVYISVVTSNLSITRYGKGLNTIQDLIDRQTPMIGPETHLQVLRLGRQDLNIYGKTNEKSYAAVLTCSYAQLAMKHSPNVYRIIDEPLVAHYIVYLLHKESILQDVLERYVALTYQANLYQYWDNFILQKVPIQKTYQTLAADVIKFEEIIWLFIILPIGACCGVVVFLLEIIYFRSSKWRSNWNETNTNTCEES</sequence>
<protein>
    <recommendedName>
        <fullName evidence="11">Ionotropic glutamate receptor C-terminal domain-containing protein</fullName>
    </recommendedName>
</protein>
<dbReference type="Proteomes" id="UP000075883">
    <property type="component" value="Unassembled WGS sequence"/>
</dbReference>
<evidence type="ECO:0000256" key="2">
    <source>
        <dbReference type="ARBA" id="ARBA00022475"/>
    </source>
</evidence>
<keyword evidence="7" id="KW-0325">Glycoprotein</keyword>
<evidence type="ECO:0000313" key="9">
    <source>
        <dbReference type="EnsemblMetazoa" id="ACUA025717-PA"/>
    </source>
</evidence>
<reference evidence="10" key="1">
    <citation type="submission" date="2013-09" db="EMBL/GenBank/DDBJ databases">
        <title>The Genome Sequence of Anopheles culicifacies species A.</title>
        <authorList>
            <consortium name="The Broad Institute Genomics Platform"/>
            <person name="Neafsey D.E."/>
            <person name="Besansky N."/>
            <person name="Howell P."/>
            <person name="Walton C."/>
            <person name="Young S.K."/>
            <person name="Zeng Q."/>
            <person name="Gargeya S."/>
            <person name="Fitzgerald M."/>
            <person name="Haas B."/>
            <person name="Abouelleil A."/>
            <person name="Allen A.W."/>
            <person name="Alvarado L."/>
            <person name="Arachchi H.M."/>
            <person name="Berlin A.M."/>
            <person name="Chapman S.B."/>
            <person name="Gainer-Dewar J."/>
            <person name="Goldberg J."/>
            <person name="Griggs A."/>
            <person name="Gujja S."/>
            <person name="Hansen M."/>
            <person name="Howarth C."/>
            <person name="Imamovic A."/>
            <person name="Ireland A."/>
            <person name="Larimer J."/>
            <person name="McCowan C."/>
            <person name="Murphy C."/>
            <person name="Pearson M."/>
            <person name="Poon T.W."/>
            <person name="Priest M."/>
            <person name="Roberts A."/>
            <person name="Saif S."/>
            <person name="Shea T."/>
            <person name="Sisk P."/>
            <person name="Sykes S."/>
            <person name="Wortman J."/>
            <person name="Nusbaum C."/>
            <person name="Birren B."/>
        </authorList>
    </citation>
    <scope>NUCLEOTIDE SEQUENCE [LARGE SCALE GENOMIC DNA]</scope>
    <source>
        <strain evidence="10">A-37</strain>
    </source>
</reference>
<evidence type="ECO:0000313" key="10">
    <source>
        <dbReference type="Proteomes" id="UP000075883"/>
    </source>
</evidence>
<organism evidence="9 10">
    <name type="scientific">Anopheles culicifacies</name>
    <dbReference type="NCBI Taxonomy" id="139723"/>
    <lineage>
        <taxon>Eukaryota</taxon>
        <taxon>Metazoa</taxon>
        <taxon>Ecdysozoa</taxon>
        <taxon>Arthropoda</taxon>
        <taxon>Hexapoda</taxon>
        <taxon>Insecta</taxon>
        <taxon>Pterygota</taxon>
        <taxon>Neoptera</taxon>
        <taxon>Endopterygota</taxon>
        <taxon>Diptera</taxon>
        <taxon>Nematocera</taxon>
        <taxon>Culicoidea</taxon>
        <taxon>Culicidae</taxon>
        <taxon>Anophelinae</taxon>
        <taxon>Anopheles</taxon>
        <taxon>culicifacies species complex</taxon>
    </lineage>
</organism>
<dbReference type="GO" id="GO:0005886">
    <property type="term" value="C:plasma membrane"/>
    <property type="evidence" value="ECO:0007669"/>
    <property type="project" value="UniProtKB-SubCell"/>
</dbReference>
<dbReference type="InterPro" id="IPR052192">
    <property type="entry name" value="Insect_Ionotropic_Sensory_Rcpt"/>
</dbReference>
<keyword evidence="4 8" id="KW-1133">Transmembrane helix</keyword>
<reference evidence="9" key="2">
    <citation type="submission" date="2020-05" db="UniProtKB">
        <authorList>
            <consortium name="EnsemblMetazoa"/>
        </authorList>
    </citation>
    <scope>IDENTIFICATION</scope>
    <source>
        <strain evidence="9">A-37</strain>
    </source>
</reference>
<feature type="transmembrane region" description="Helical" evidence="8">
    <location>
        <begin position="221"/>
        <end position="244"/>
    </location>
</feature>
<keyword evidence="3 8" id="KW-0812">Transmembrane</keyword>
<dbReference type="PANTHER" id="PTHR42643:SF24">
    <property type="entry name" value="IONOTROPIC RECEPTOR 60A"/>
    <property type="match status" value="1"/>
</dbReference>
<keyword evidence="5 8" id="KW-0472">Membrane</keyword>
<evidence type="ECO:0000256" key="1">
    <source>
        <dbReference type="ARBA" id="ARBA00004651"/>
    </source>
</evidence>
<feature type="transmembrane region" description="Helical" evidence="8">
    <location>
        <begin position="449"/>
        <end position="474"/>
    </location>
</feature>
<accession>A0A182MT78</accession>
<evidence type="ECO:0008006" key="11">
    <source>
        <dbReference type="Google" id="ProtNLM"/>
    </source>
</evidence>
<dbReference type="AlphaFoldDB" id="A0A182MT78"/>
<dbReference type="EMBL" id="AXCM01003776">
    <property type="status" value="NOT_ANNOTATED_CDS"/>
    <property type="molecule type" value="Genomic_DNA"/>
</dbReference>